<dbReference type="AlphaFoldDB" id="A0A5B7TV20"/>
<protein>
    <submittedName>
        <fullName evidence="1">DUF541 domain-containing protein</fullName>
    </submittedName>
</protein>
<organism evidence="1 2">
    <name type="scientific">Aureibaculum algae</name>
    <dbReference type="NCBI Taxonomy" id="2584122"/>
    <lineage>
        <taxon>Bacteria</taxon>
        <taxon>Pseudomonadati</taxon>
        <taxon>Bacteroidota</taxon>
        <taxon>Flavobacteriia</taxon>
        <taxon>Flavobacteriales</taxon>
        <taxon>Flavobacteriaceae</taxon>
        <taxon>Aureibaculum</taxon>
    </lineage>
</organism>
<dbReference type="KEGG" id="fbe:FF125_09880"/>
<accession>A0A5B7TV20</accession>
<dbReference type="InterPro" id="IPR007497">
    <property type="entry name" value="SIMPL/DUF541"/>
</dbReference>
<keyword evidence="2" id="KW-1185">Reference proteome</keyword>
<evidence type="ECO:0000313" key="1">
    <source>
        <dbReference type="EMBL" id="QCX38727.1"/>
    </source>
</evidence>
<reference evidence="1 2" key="1">
    <citation type="submission" date="2019-05" db="EMBL/GenBank/DDBJ databases">
        <title>Algicella ahnfeltiae gen. nov., sp. nov., a novel marine bacterium of the family Flavobacteriaceae isolated from a red alga.</title>
        <authorList>
            <person name="Nedashkovskaya O.I."/>
            <person name="Kukhlevskiy A.D."/>
            <person name="Kim S.-G."/>
            <person name="Zhukova N.V."/>
            <person name="Mikhailov V.V."/>
        </authorList>
    </citation>
    <scope>NUCLEOTIDE SEQUENCE [LARGE SCALE GENOMIC DNA]</scope>
    <source>
        <strain evidence="1 2">10Alg115</strain>
    </source>
</reference>
<evidence type="ECO:0000313" key="2">
    <source>
        <dbReference type="Proteomes" id="UP000306229"/>
    </source>
</evidence>
<dbReference type="EMBL" id="CP040749">
    <property type="protein sequence ID" value="QCX38727.1"/>
    <property type="molecule type" value="Genomic_DNA"/>
</dbReference>
<dbReference type="OrthoDB" id="1425213at2"/>
<gene>
    <name evidence="1" type="ORF">FF125_09880</name>
</gene>
<name>A0A5B7TV20_9FLAO</name>
<sequence length="179" mass="20835">MNKTIEVSGSVKLERKIVKYRAKISIEVTQNPYGDEEITDLAEIKNQYYLALVENGIDVTKFEEDTFEFRTYNYQGEGTMLKYECTSQKEISQLLDIKVPGIYVNLLECKYVIDDQLYDEMTEAALVDARLRANNIASKIDKKVGDIVSLVDNRVLNNYWTTFNSYDEFFELKVIFEIE</sequence>
<dbReference type="Pfam" id="PF04402">
    <property type="entry name" value="SIMPL"/>
    <property type="match status" value="1"/>
</dbReference>
<dbReference type="RefSeq" id="WP_138949619.1">
    <property type="nucleotide sequence ID" value="NZ_CP040749.1"/>
</dbReference>
<dbReference type="Proteomes" id="UP000306229">
    <property type="component" value="Chromosome"/>
</dbReference>
<proteinExistence type="predicted"/>